<dbReference type="SMART" id="SM00696">
    <property type="entry name" value="DM9"/>
    <property type="match status" value="1"/>
</dbReference>
<dbReference type="PANTHER" id="PTHR31649:SF1">
    <property type="entry name" value="FARNESOIC ACID O-METHYL TRANSFERASE DOMAIN-CONTAINING PROTEIN"/>
    <property type="match status" value="1"/>
</dbReference>
<dbReference type="PANTHER" id="PTHR31649">
    <property type="entry name" value="AGAP009604-PA"/>
    <property type="match status" value="1"/>
</dbReference>
<comment type="caution">
    <text evidence="1">The sequence shown here is derived from an EMBL/GenBank/DDBJ whole genome shotgun (WGS) entry which is preliminary data.</text>
</comment>
<dbReference type="InterPro" id="IPR006616">
    <property type="entry name" value="DM9_repeat"/>
</dbReference>
<dbReference type="OrthoDB" id="2142040at2759"/>
<dbReference type="Proteomes" id="UP000807306">
    <property type="component" value="Unassembled WGS sequence"/>
</dbReference>
<dbReference type="AlphaFoldDB" id="A0A9P6JMJ1"/>
<gene>
    <name evidence="1" type="ORF">CPB83DRAFT_858859</name>
</gene>
<dbReference type="EMBL" id="MU157879">
    <property type="protein sequence ID" value="KAF9525770.1"/>
    <property type="molecule type" value="Genomic_DNA"/>
</dbReference>
<name>A0A9P6JMJ1_9AGAR</name>
<proteinExistence type="predicted"/>
<keyword evidence="2" id="KW-1185">Reference proteome</keyword>
<organism evidence="1 2">
    <name type="scientific">Crepidotus variabilis</name>
    <dbReference type="NCBI Taxonomy" id="179855"/>
    <lineage>
        <taxon>Eukaryota</taxon>
        <taxon>Fungi</taxon>
        <taxon>Dikarya</taxon>
        <taxon>Basidiomycota</taxon>
        <taxon>Agaricomycotina</taxon>
        <taxon>Agaricomycetes</taxon>
        <taxon>Agaricomycetidae</taxon>
        <taxon>Agaricales</taxon>
        <taxon>Agaricineae</taxon>
        <taxon>Crepidotaceae</taxon>
        <taxon>Crepidotus</taxon>
    </lineage>
</organism>
<evidence type="ECO:0000313" key="2">
    <source>
        <dbReference type="Proteomes" id="UP000807306"/>
    </source>
</evidence>
<sequence length="429" mass="48544">MDTKPKASSSLDGGYTEERHALYYWDLVVFRVEKTAFRIPTYGFLSSNKNFFENLQSSRSKVENDGQEYEQVDVYELESVNKNHFEGLLLVLYPRGRTAETYEEWIGALHLATLWDLHDIRTKAIEALERSSSLKSKNPVEVALLAKKYGVGSWLCNAYTNLVQRTDLSINLLRPSTNEEDCLDWITVSHIFEAQSLLKTWPDDLTALPTQCGFCANRRSLQEGPNYHPTYTCPFHLDATTCVKKTFHEEFVLLDDNVPGPLPLAPSGIRLAMTSKEFSLFKRLGESKKPLLKLKSPCDEGPGRYVYIGSILKGRAVLPCKIIPWLGSGYRVITTLHGKEYFYEERRFDLLLYSPDQMEWVAASHGRVPAGRIPIEGGHEENGDKLYHALGVVDGISVPGKTGPHLGCASIPFKGEKLFHDNYSILCWR</sequence>
<evidence type="ECO:0000313" key="1">
    <source>
        <dbReference type="EMBL" id="KAF9525770.1"/>
    </source>
</evidence>
<accession>A0A9P6JMJ1</accession>
<reference evidence="1" key="1">
    <citation type="submission" date="2020-11" db="EMBL/GenBank/DDBJ databases">
        <authorList>
            <consortium name="DOE Joint Genome Institute"/>
            <person name="Ahrendt S."/>
            <person name="Riley R."/>
            <person name="Andreopoulos W."/>
            <person name="Labutti K."/>
            <person name="Pangilinan J."/>
            <person name="Ruiz-Duenas F.J."/>
            <person name="Barrasa J.M."/>
            <person name="Sanchez-Garcia M."/>
            <person name="Camarero S."/>
            <person name="Miyauchi S."/>
            <person name="Serrano A."/>
            <person name="Linde D."/>
            <person name="Babiker R."/>
            <person name="Drula E."/>
            <person name="Ayuso-Fernandez I."/>
            <person name="Pacheco R."/>
            <person name="Padilla G."/>
            <person name="Ferreira P."/>
            <person name="Barriuso J."/>
            <person name="Kellner H."/>
            <person name="Castanera R."/>
            <person name="Alfaro M."/>
            <person name="Ramirez L."/>
            <person name="Pisabarro A.G."/>
            <person name="Kuo A."/>
            <person name="Tritt A."/>
            <person name="Lipzen A."/>
            <person name="He G."/>
            <person name="Yan M."/>
            <person name="Ng V."/>
            <person name="Cullen D."/>
            <person name="Martin F."/>
            <person name="Rosso M.-N."/>
            <person name="Henrissat B."/>
            <person name="Hibbett D."/>
            <person name="Martinez A.T."/>
            <person name="Grigoriev I.V."/>
        </authorList>
    </citation>
    <scope>NUCLEOTIDE SEQUENCE</scope>
    <source>
        <strain evidence="1">CBS 506.95</strain>
    </source>
</reference>
<protein>
    <recommendedName>
        <fullName evidence="3">BTB domain-containing protein</fullName>
    </recommendedName>
</protein>
<dbReference type="Pfam" id="PF11901">
    <property type="entry name" value="DM9"/>
    <property type="match status" value="1"/>
</dbReference>
<evidence type="ECO:0008006" key="3">
    <source>
        <dbReference type="Google" id="ProtNLM"/>
    </source>
</evidence>